<evidence type="ECO:0000256" key="1">
    <source>
        <dbReference type="ARBA" id="ARBA00001637"/>
    </source>
</evidence>
<dbReference type="SUPFAM" id="SSF47413">
    <property type="entry name" value="lambda repressor-like DNA-binding domains"/>
    <property type="match status" value="1"/>
</dbReference>
<evidence type="ECO:0000256" key="7">
    <source>
        <dbReference type="HAMAP-Rule" id="MF_01224"/>
    </source>
</evidence>
<feature type="domain" description="Molybdopterin cofactor biosynthesis C (MoaC)" evidence="8">
    <location>
        <begin position="16"/>
        <end position="151"/>
    </location>
</feature>
<dbReference type="Pfam" id="PF01967">
    <property type="entry name" value="MoaC"/>
    <property type="match status" value="1"/>
</dbReference>
<dbReference type="GO" id="GO:0006777">
    <property type="term" value="P:Mo-molybdopterin cofactor biosynthetic process"/>
    <property type="evidence" value="ECO:0007669"/>
    <property type="project" value="UniProtKB-UniRule"/>
</dbReference>
<comment type="function">
    <text evidence="6 7">Catalyzes the conversion of (8S)-3',8-cyclo-7,8-dihydroguanosine 5'-triphosphate to cyclic pyranopterin monophosphate (cPMP).</text>
</comment>
<evidence type="ECO:0000313" key="10">
    <source>
        <dbReference type="EMBL" id="NIK89612.1"/>
    </source>
</evidence>
<dbReference type="InterPro" id="IPR010982">
    <property type="entry name" value="Lambda_DNA-bd_dom_sf"/>
</dbReference>
<dbReference type="NCBIfam" id="NF006870">
    <property type="entry name" value="PRK09364.1"/>
    <property type="match status" value="1"/>
</dbReference>
<keyword evidence="5 7" id="KW-0456">Lyase</keyword>
<dbReference type="PANTHER" id="PTHR22960">
    <property type="entry name" value="MOLYBDOPTERIN COFACTOR SYNTHESIS PROTEIN A"/>
    <property type="match status" value="1"/>
</dbReference>
<dbReference type="CDD" id="cd01420">
    <property type="entry name" value="MoaC_PE"/>
    <property type="match status" value="1"/>
</dbReference>
<dbReference type="InterPro" id="IPR023045">
    <property type="entry name" value="MoaC"/>
</dbReference>
<dbReference type="InterPro" id="IPR047594">
    <property type="entry name" value="MoaC_bact/euk"/>
</dbReference>
<dbReference type="AlphaFoldDB" id="A0A846N313"/>
<accession>A0A846N313</accession>
<evidence type="ECO:0000256" key="2">
    <source>
        <dbReference type="ARBA" id="ARBA00005046"/>
    </source>
</evidence>
<evidence type="ECO:0000256" key="6">
    <source>
        <dbReference type="ARBA" id="ARBA00055087"/>
    </source>
</evidence>
<keyword evidence="4 7" id="KW-0501">Molybdenum cofactor biosynthesis</keyword>
<dbReference type="NCBIfam" id="TIGR00581">
    <property type="entry name" value="moaC"/>
    <property type="match status" value="1"/>
</dbReference>
<dbReference type="UniPathway" id="UPA00344"/>
<comment type="pathway">
    <text evidence="2 7">Cofactor biosynthesis; molybdopterin biosynthesis.</text>
</comment>
<dbReference type="HAMAP" id="MF_01224_B">
    <property type="entry name" value="MoaC_B"/>
    <property type="match status" value="1"/>
</dbReference>
<dbReference type="Pfam" id="PF13443">
    <property type="entry name" value="HTH_26"/>
    <property type="match status" value="1"/>
</dbReference>
<comment type="similarity">
    <text evidence="7">Belongs to the MoaC family.</text>
</comment>
<evidence type="ECO:0000256" key="5">
    <source>
        <dbReference type="ARBA" id="ARBA00023239"/>
    </source>
</evidence>
<sequence length="255" mass="26920">MMNNLTHLDENGAARMVDVSAKDTTEREASAEAVILLSPEAFDAVASDEAPKGDVLAAARIAGIMAAKKTSDLIPLCHALPLSKAEIAFEPLADKNAIKITATVKTVARTGVEMEALTAASIAALTIYDMTKAIDKGAVIEGVRLLAKSGGKSGAFTAPPLRSARKTPVAPSRGRPSVLMGEVMAPAIAPPDAKRAALRNFMSSRRLKATEWAKDAGVPHSQLFAFLTGRLRALPQDVIVKLARAAKVRPEDMFQ</sequence>
<evidence type="ECO:0000259" key="8">
    <source>
        <dbReference type="Pfam" id="PF01967"/>
    </source>
</evidence>
<evidence type="ECO:0000256" key="3">
    <source>
        <dbReference type="ARBA" id="ARBA00012575"/>
    </source>
</evidence>
<dbReference type="PANTHER" id="PTHR22960:SF29">
    <property type="entry name" value="CYCLIC PYRANOPTERIN MONOPHOSPHATE SYNTHASE"/>
    <property type="match status" value="1"/>
</dbReference>
<dbReference type="InterPro" id="IPR001387">
    <property type="entry name" value="Cro/C1-type_HTH"/>
</dbReference>
<evidence type="ECO:0000256" key="4">
    <source>
        <dbReference type="ARBA" id="ARBA00023150"/>
    </source>
</evidence>
<reference evidence="10 11" key="1">
    <citation type="submission" date="2020-03" db="EMBL/GenBank/DDBJ databases">
        <title>Genomic Encyclopedia of Type Strains, Phase IV (KMG-IV): sequencing the most valuable type-strain genomes for metagenomic binning, comparative biology and taxonomic classification.</title>
        <authorList>
            <person name="Goeker M."/>
        </authorList>
    </citation>
    <scope>NUCLEOTIDE SEQUENCE [LARGE SCALE GENOMIC DNA]</scope>
    <source>
        <strain evidence="10 11">DSM 19867</strain>
    </source>
</reference>
<feature type="binding site" evidence="7">
    <location>
        <begin position="114"/>
        <end position="115"/>
    </location>
    <ligand>
        <name>substrate</name>
    </ligand>
</feature>
<feature type="binding site" evidence="7">
    <location>
        <begin position="76"/>
        <end position="78"/>
    </location>
    <ligand>
        <name>substrate</name>
    </ligand>
</feature>
<organism evidence="10 11">
    <name type="scientific">Rhizomicrobium palustre</name>
    <dbReference type="NCBI Taxonomy" id="189966"/>
    <lineage>
        <taxon>Bacteria</taxon>
        <taxon>Pseudomonadati</taxon>
        <taxon>Pseudomonadota</taxon>
        <taxon>Alphaproteobacteria</taxon>
        <taxon>Micropepsales</taxon>
        <taxon>Micropepsaceae</taxon>
        <taxon>Rhizomicrobium</taxon>
    </lineage>
</organism>
<gene>
    <name evidence="7" type="primary">moaC</name>
    <name evidence="10" type="ORF">FHS83_002930</name>
</gene>
<dbReference type="EC" id="4.6.1.17" evidence="3 7"/>
<dbReference type="GO" id="GO:0061799">
    <property type="term" value="F:cyclic pyranopterin monophosphate synthase activity"/>
    <property type="evidence" value="ECO:0007669"/>
    <property type="project" value="UniProtKB-UniRule"/>
</dbReference>
<feature type="domain" description="HTH cro/C1-type" evidence="9">
    <location>
        <begin position="198"/>
        <end position="254"/>
    </location>
</feature>
<comment type="caution">
    <text evidence="10">The sequence shown here is derived from an EMBL/GenBank/DDBJ whole genome shotgun (WGS) entry which is preliminary data.</text>
</comment>
<evidence type="ECO:0000313" key="11">
    <source>
        <dbReference type="Proteomes" id="UP000570514"/>
    </source>
</evidence>
<dbReference type="InterPro" id="IPR036522">
    <property type="entry name" value="MoaC_sf"/>
</dbReference>
<dbReference type="GO" id="GO:0003677">
    <property type="term" value="F:DNA binding"/>
    <property type="evidence" value="ECO:0007669"/>
    <property type="project" value="InterPro"/>
</dbReference>
<proteinExistence type="inferred from homology"/>
<dbReference type="InterPro" id="IPR002820">
    <property type="entry name" value="Mopterin_CF_biosynth-C_dom"/>
</dbReference>
<protein>
    <recommendedName>
        <fullName evidence="3 7">Cyclic pyranopterin monophosphate synthase</fullName>
        <ecNumber evidence="3 7">4.6.1.17</ecNumber>
    </recommendedName>
    <alternativeName>
        <fullName evidence="7">Molybdenum cofactor biosynthesis protein C</fullName>
    </alternativeName>
</protein>
<dbReference type="Proteomes" id="UP000570514">
    <property type="component" value="Unassembled WGS sequence"/>
</dbReference>
<comment type="catalytic activity">
    <reaction evidence="1 7">
        <text>(8S)-3',8-cyclo-7,8-dihydroguanosine 5'-triphosphate = cyclic pyranopterin phosphate + diphosphate</text>
        <dbReference type="Rhea" id="RHEA:49580"/>
        <dbReference type="ChEBI" id="CHEBI:33019"/>
        <dbReference type="ChEBI" id="CHEBI:59648"/>
        <dbReference type="ChEBI" id="CHEBI:131766"/>
        <dbReference type="EC" id="4.6.1.17"/>
    </reaction>
</comment>
<dbReference type="EMBL" id="JAASRM010000001">
    <property type="protein sequence ID" value="NIK89612.1"/>
    <property type="molecule type" value="Genomic_DNA"/>
</dbReference>
<evidence type="ECO:0000259" key="9">
    <source>
        <dbReference type="Pfam" id="PF13443"/>
    </source>
</evidence>
<comment type="subunit">
    <text evidence="7">Homohexamer; trimer of dimers.</text>
</comment>
<name>A0A846N313_9PROT</name>
<feature type="active site" evidence="7">
    <location>
        <position position="129"/>
    </location>
</feature>
<keyword evidence="11" id="KW-1185">Reference proteome</keyword>
<dbReference type="InterPro" id="IPR050105">
    <property type="entry name" value="MoCo_biosynth_MoaA/MoaC"/>
</dbReference>
<dbReference type="SUPFAM" id="SSF55040">
    <property type="entry name" value="Molybdenum cofactor biosynthesis protein C, MoaC"/>
    <property type="match status" value="1"/>
</dbReference>
<dbReference type="Gene3D" id="3.30.70.640">
    <property type="entry name" value="Molybdopterin cofactor biosynthesis C (MoaC) domain"/>
    <property type="match status" value="1"/>
</dbReference>